<keyword evidence="3" id="KW-0597">Phosphoprotein</keyword>
<accession>A0ABU9AS25</accession>
<keyword evidence="4" id="KW-0808">Transferase</keyword>
<feature type="transmembrane region" description="Helical" evidence="9">
    <location>
        <begin position="83"/>
        <end position="103"/>
    </location>
</feature>
<dbReference type="Gene3D" id="1.20.5.1930">
    <property type="match status" value="1"/>
</dbReference>
<dbReference type="SUPFAM" id="SSF55874">
    <property type="entry name" value="ATPase domain of HSP90 chaperone/DNA topoisomerase II/histidine kinase"/>
    <property type="match status" value="1"/>
</dbReference>
<evidence type="ECO:0000256" key="6">
    <source>
        <dbReference type="ARBA" id="ARBA00022777"/>
    </source>
</evidence>
<evidence type="ECO:0000256" key="9">
    <source>
        <dbReference type="SAM" id="Phobius"/>
    </source>
</evidence>
<dbReference type="EC" id="2.7.13.3" evidence="2"/>
<dbReference type="RefSeq" id="WP_341403220.1">
    <property type="nucleotide sequence ID" value="NZ_JBBUKT010000001.1"/>
</dbReference>
<evidence type="ECO:0000256" key="2">
    <source>
        <dbReference type="ARBA" id="ARBA00012438"/>
    </source>
</evidence>
<gene>
    <name evidence="11" type="ORF">WKV53_04840</name>
</gene>
<evidence type="ECO:0000313" key="11">
    <source>
        <dbReference type="EMBL" id="MEK7949804.1"/>
    </source>
</evidence>
<name>A0ABU9AS25_9BACT</name>
<dbReference type="EMBL" id="JBBUKT010000001">
    <property type="protein sequence ID" value="MEK7949804.1"/>
    <property type="molecule type" value="Genomic_DNA"/>
</dbReference>
<keyword evidence="7" id="KW-0067">ATP-binding</keyword>
<dbReference type="Pfam" id="PF02518">
    <property type="entry name" value="HATPase_c"/>
    <property type="match status" value="1"/>
</dbReference>
<keyword evidence="9" id="KW-0472">Membrane</keyword>
<feature type="domain" description="Histidine kinase/HSP90-like ATPase" evidence="10">
    <location>
        <begin position="247"/>
        <end position="339"/>
    </location>
</feature>
<organism evidence="11 12">
    <name type="scientific">Luteolibacter soli</name>
    <dbReference type="NCBI Taxonomy" id="3135280"/>
    <lineage>
        <taxon>Bacteria</taxon>
        <taxon>Pseudomonadati</taxon>
        <taxon>Verrucomicrobiota</taxon>
        <taxon>Verrucomicrobiia</taxon>
        <taxon>Verrucomicrobiales</taxon>
        <taxon>Verrucomicrobiaceae</taxon>
        <taxon>Luteolibacter</taxon>
    </lineage>
</organism>
<dbReference type="InterPro" id="IPR036890">
    <property type="entry name" value="HATPase_C_sf"/>
</dbReference>
<keyword evidence="5" id="KW-0547">Nucleotide-binding</keyword>
<keyword evidence="12" id="KW-1185">Reference proteome</keyword>
<keyword evidence="9" id="KW-1133">Transmembrane helix</keyword>
<comment type="caution">
    <text evidence="11">The sequence shown here is derived from an EMBL/GenBank/DDBJ whole genome shotgun (WGS) entry which is preliminary data.</text>
</comment>
<dbReference type="Pfam" id="PF07730">
    <property type="entry name" value="HisKA_3"/>
    <property type="match status" value="1"/>
</dbReference>
<dbReference type="PANTHER" id="PTHR24421">
    <property type="entry name" value="NITRATE/NITRITE SENSOR PROTEIN NARX-RELATED"/>
    <property type="match status" value="1"/>
</dbReference>
<sequence length="342" mass="37242">MTLPSKPWQVVLIGSLVVAAIGAVDMRIEPQLGSAFFYMLPILLVTRHASARTSIVFSIVATWVSLYADLVTSGPEVPVYVPYWNVMLRFGVLMVPVWLVISLRKLNETLEARVHDRTARLEDEVKERLKLERRILDARESEQARIGQDLHDGLCQQLVATAFSAALLQRSLEDKAAPEAVQAERIAKSIDESIGQARDIAKGLHPVPLEEEGLETALRDLARSTSKHTGIRCIAEVSGKPSSLDKAYAIHLYRIAQEALSNAVKHASASMIMIRFSSNGGDFDLMVEDDGHGIGNSSRGGGMGLHTMDYRARTIGAEMNISSGKDGGTLVRCVSSPPSTIG</sequence>
<feature type="transmembrane region" description="Helical" evidence="9">
    <location>
        <begin position="6"/>
        <end position="24"/>
    </location>
</feature>
<evidence type="ECO:0000313" key="12">
    <source>
        <dbReference type="Proteomes" id="UP001371305"/>
    </source>
</evidence>
<evidence type="ECO:0000256" key="3">
    <source>
        <dbReference type="ARBA" id="ARBA00022553"/>
    </source>
</evidence>
<dbReference type="CDD" id="cd16917">
    <property type="entry name" value="HATPase_UhpB-NarQ-NarX-like"/>
    <property type="match status" value="1"/>
</dbReference>
<evidence type="ECO:0000256" key="7">
    <source>
        <dbReference type="ARBA" id="ARBA00022840"/>
    </source>
</evidence>
<evidence type="ECO:0000256" key="1">
    <source>
        <dbReference type="ARBA" id="ARBA00000085"/>
    </source>
</evidence>
<keyword evidence="9" id="KW-0812">Transmembrane</keyword>
<protein>
    <recommendedName>
        <fullName evidence="2">histidine kinase</fullName>
        <ecNumber evidence="2">2.7.13.3</ecNumber>
    </recommendedName>
</protein>
<evidence type="ECO:0000259" key="10">
    <source>
        <dbReference type="SMART" id="SM00387"/>
    </source>
</evidence>
<evidence type="ECO:0000256" key="5">
    <source>
        <dbReference type="ARBA" id="ARBA00022741"/>
    </source>
</evidence>
<feature type="transmembrane region" description="Helical" evidence="9">
    <location>
        <begin position="36"/>
        <end position="63"/>
    </location>
</feature>
<evidence type="ECO:0000256" key="4">
    <source>
        <dbReference type="ARBA" id="ARBA00022679"/>
    </source>
</evidence>
<reference evidence="11 12" key="1">
    <citation type="submission" date="2024-04" db="EMBL/GenBank/DDBJ databases">
        <title>Luteolibacter sp. isolated from soil.</title>
        <authorList>
            <person name="An J."/>
        </authorList>
    </citation>
    <scope>NUCLEOTIDE SEQUENCE [LARGE SCALE GENOMIC DNA]</scope>
    <source>
        <strain evidence="11 12">Y139</strain>
    </source>
</reference>
<dbReference type="InterPro" id="IPR050482">
    <property type="entry name" value="Sensor_HK_TwoCompSys"/>
</dbReference>
<evidence type="ECO:0000256" key="8">
    <source>
        <dbReference type="ARBA" id="ARBA00023012"/>
    </source>
</evidence>
<dbReference type="Gene3D" id="3.30.565.10">
    <property type="entry name" value="Histidine kinase-like ATPase, C-terminal domain"/>
    <property type="match status" value="1"/>
</dbReference>
<keyword evidence="8" id="KW-0902">Two-component regulatory system</keyword>
<comment type="catalytic activity">
    <reaction evidence="1">
        <text>ATP + protein L-histidine = ADP + protein N-phospho-L-histidine.</text>
        <dbReference type="EC" id="2.7.13.3"/>
    </reaction>
</comment>
<dbReference type="SMART" id="SM00387">
    <property type="entry name" value="HATPase_c"/>
    <property type="match status" value="1"/>
</dbReference>
<dbReference type="InterPro" id="IPR011712">
    <property type="entry name" value="Sig_transdc_His_kin_sub3_dim/P"/>
</dbReference>
<proteinExistence type="predicted"/>
<dbReference type="Proteomes" id="UP001371305">
    <property type="component" value="Unassembled WGS sequence"/>
</dbReference>
<dbReference type="GO" id="GO:0016301">
    <property type="term" value="F:kinase activity"/>
    <property type="evidence" value="ECO:0007669"/>
    <property type="project" value="UniProtKB-KW"/>
</dbReference>
<keyword evidence="6 11" id="KW-0418">Kinase</keyword>
<dbReference type="InterPro" id="IPR003594">
    <property type="entry name" value="HATPase_dom"/>
</dbReference>
<dbReference type="PANTHER" id="PTHR24421:SF10">
    <property type="entry name" value="NITRATE_NITRITE SENSOR PROTEIN NARQ"/>
    <property type="match status" value="1"/>
</dbReference>